<dbReference type="InterPro" id="IPR045306">
    <property type="entry name" value="SDH-like"/>
</dbReference>
<dbReference type="CDD" id="cd05285">
    <property type="entry name" value="sorbitol_DH"/>
    <property type="match status" value="1"/>
</dbReference>
<accession>A0A1V8TTW8</accession>
<dbReference type="Gene3D" id="3.40.50.720">
    <property type="entry name" value="NAD(P)-binding Rossmann-like Domain"/>
    <property type="match status" value="1"/>
</dbReference>
<dbReference type="SUPFAM" id="SSF50129">
    <property type="entry name" value="GroES-like"/>
    <property type="match status" value="1"/>
</dbReference>
<evidence type="ECO:0000256" key="4">
    <source>
        <dbReference type="ARBA" id="ARBA00022723"/>
    </source>
</evidence>
<feature type="domain" description="Alcohol dehydrogenase-like N-terminal" evidence="10">
    <location>
        <begin position="33"/>
        <end position="147"/>
    </location>
</feature>
<dbReference type="GO" id="GO:0003939">
    <property type="term" value="F:L-iditol 2-dehydrogenase (NAD+) activity"/>
    <property type="evidence" value="ECO:0007669"/>
    <property type="project" value="TreeGrafter"/>
</dbReference>
<comment type="pathway">
    <text evidence="2">Carbohydrate degradation.</text>
</comment>
<name>A0A1V8TTW8_9PEZI</name>
<dbReference type="Pfam" id="PF00107">
    <property type="entry name" value="ADH_zinc_N"/>
    <property type="match status" value="1"/>
</dbReference>
<dbReference type="InterPro" id="IPR011032">
    <property type="entry name" value="GroES-like_sf"/>
</dbReference>
<evidence type="ECO:0000256" key="3">
    <source>
        <dbReference type="ARBA" id="ARBA00008072"/>
    </source>
</evidence>
<evidence type="ECO:0000259" key="10">
    <source>
        <dbReference type="Pfam" id="PF08240"/>
    </source>
</evidence>
<keyword evidence="7" id="KW-0520">NAD</keyword>
<organism evidence="11 12">
    <name type="scientific">Cryoendolithus antarcticus</name>
    <dbReference type="NCBI Taxonomy" id="1507870"/>
    <lineage>
        <taxon>Eukaryota</taxon>
        <taxon>Fungi</taxon>
        <taxon>Dikarya</taxon>
        <taxon>Ascomycota</taxon>
        <taxon>Pezizomycotina</taxon>
        <taxon>Dothideomycetes</taxon>
        <taxon>Dothideomycetidae</taxon>
        <taxon>Cladosporiales</taxon>
        <taxon>Cladosporiaceae</taxon>
        <taxon>Cryoendolithus</taxon>
    </lineage>
</organism>
<dbReference type="Proteomes" id="UP000192596">
    <property type="component" value="Unassembled WGS sequence"/>
</dbReference>
<evidence type="ECO:0000313" key="12">
    <source>
        <dbReference type="Proteomes" id="UP000192596"/>
    </source>
</evidence>
<comment type="similarity">
    <text evidence="3 8">Belongs to the zinc-containing alcohol dehydrogenase family.</text>
</comment>
<comment type="caution">
    <text evidence="11">The sequence shown here is derived from an EMBL/GenBank/DDBJ whole genome shotgun (WGS) entry which is preliminary data.</text>
</comment>
<keyword evidence="5 8" id="KW-0862">Zinc</keyword>
<evidence type="ECO:0000256" key="8">
    <source>
        <dbReference type="RuleBase" id="RU361277"/>
    </source>
</evidence>
<dbReference type="FunFam" id="3.40.50.720:FF:000068">
    <property type="entry name" value="Sorbitol dehydrogenase"/>
    <property type="match status" value="1"/>
</dbReference>
<dbReference type="InterPro" id="IPR013154">
    <property type="entry name" value="ADH-like_N"/>
</dbReference>
<dbReference type="EMBL" id="NAJO01000001">
    <property type="protein sequence ID" value="OQO14632.1"/>
    <property type="molecule type" value="Genomic_DNA"/>
</dbReference>
<dbReference type="InParanoid" id="A0A1V8TTW8"/>
<proteinExistence type="inferred from homology"/>
<dbReference type="OrthoDB" id="2148442at2759"/>
<dbReference type="GO" id="GO:0008270">
    <property type="term" value="F:zinc ion binding"/>
    <property type="evidence" value="ECO:0007669"/>
    <property type="project" value="InterPro"/>
</dbReference>
<dbReference type="STRING" id="1507870.A0A1V8TTW8"/>
<dbReference type="PANTHER" id="PTHR43161">
    <property type="entry name" value="SORBITOL DEHYDROGENASE"/>
    <property type="match status" value="1"/>
</dbReference>
<evidence type="ECO:0000256" key="7">
    <source>
        <dbReference type="ARBA" id="ARBA00023027"/>
    </source>
</evidence>
<dbReference type="PROSITE" id="PS00059">
    <property type="entry name" value="ADH_ZINC"/>
    <property type="match status" value="1"/>
</dbReference>
<comment type="cofactor">
    <cofactor evidence="1 8">
        <name>Zn(2+)</name>
        <dbReference type="ChEBI" id="CHEBI:29105"/>
    </cofactor>
</comment>
<keyword evidence="12" id="KW-1185">Reference proteome</keyword>
<dbReference type="InterPro" id="IPR036291">
    <property type="entry name" value="NAD(P)-bd_dom_sf"/>
</dbReference>
<evidence type="ECO:0000256" key="6">
    <source>
        <dbReference type="ARBA" id="ARBA00023002"/>
    </source>
</evidence>
<evidence type="ECO:0000256" key="5">
    <source>
        <dbReference type="ARBA" id="ARBA00022833"/>
    </source>
</evidence>
<gene>
    <name evidence="11" type="ORF">B0A48_00013</name>
</gene>
<dbReference type="Pfam" id="PF08240">
    <property type="entry name" value="ADH_N"/>
    <property type="match status" value="1"/>
</dbReference>
<evidence type="ECO:0000259" key="9">
    <source>
        <dbReference type="Pfam" id="PF00107"/>
    </source>
</evidence>
<evidence type="ECO:0000256" key="1">
    <source>
        <dbReference type="ARBA" id="ARBA00001947"/>
    </source>
</evidence>
<evidence type="ECO:0000256" key="2">
    <source>
        <dbReference type="ARBA" id="ARBA00004921"/>
    </source>
</evidence>
<dbReference type="InterPro" id="IPR013149">
    <property type="entry name" value="ADH-like_C"/>
</dbReference>
<dbReference type="PANTHER" id="PTHR43161:SF4">
    <property type="entry name" value="D-XYLULOSE REDUCTASE"/>
    <property type="match status" value="1"/>
</dbReference>
<evidence type="ECO:0000313" key="11">
    <source>
        <dbReference type="EMBL" id="OQO14632.1"/>
    </source>
</evidence>
<feature type="domain" description="Alcohol dehydrogenase-like C-terminal" evidence="9">
    <location>
        <begin position="185"/>
        <end position="321"/>
    </location>
</feature>
<dbReference type="GO" id="GO:0006062">
    <property type="term" value="P:sorbitol catabolic process"/>
    <property type="evidence" value="ECO:0007669"/>
    <property type="project" value="TreeGrafter"/>
</dbReference>
<keyword evidence="4 8" id="KW-0479">Metal-binding</keyword>
<sequence length="376" mass="40370">MSNPFVPPLPNPALYTNQHHEISVAPSPALNPGPDDCVVHMRSNGICGSDIHFWHAGRIGALEVTAPHCLGHEGAGEVVWTGASVSHLSVGDRVAVEPGVPCEKCRECSSGNYNLCLDVQFSGVPPHTGSIRRYHVHSARYLHKLPDELSFGDGALLEPLSVVLHAFERSPVKLGEATVICGAGPIGLVALAVAKASGACPLVVTDLDEGRLRFAEKFVPGAIGVKIRAELGPEEMAGEVLKQVEKAGGERPRVVYECTGVQGSVVTAAFMPRPAGEVMVIGVGRQTMNELPFMHISMAEVDLKFINRYHHSWPAAIRLLQHGVLNLRPLVTHRFPLEQAVEALTASADRNSGSIKVHIEDREGLKGEAVREKSKL</sequence>
<protein>
    <recommendedName>
        <fullName evidence="13">Enoyl reductase (ER) domain-containing protein</fullName>
    </recommendedName>
</protein>
<reference evidence="12" key="1">
    <citation type="submission" date="2017-03" db="EMBL/GenBank/DDBJ databases">
        <title>Genomes of endolithic fungi from Antarctica.</title>
        <authorList>
            <person name="Coleine C."/>
            <person name="Masonjones S."/>
            <person name="Stajich J.E."/>
        </authorList>
    </citation>
    <scope>NUCLEOTIDE SEQUENCE [LARGE SCALE GENOMIC DNA]</scope>
    <source>
        <strain evidence="12">CCFEE 5527</strain>
    </source>
</reference>
<dbReference type="Gene3D" id="3.90.180.10">
    <property type="entry name" value="Medium-chain alcohol dehydrogenases, catalytic domain"/>
    <property type="match status" value="1"/>
</dbReference>
<dbReference type="SUPFAM" id="SSF51735">
    <property type="entry name" value="NAD(P)-binding Rossmann-fold domains"/>
    <property type="match status" value="1"/>
</dbReference>
<evidence type="ECO:0008006" key="13">
    <source>
        <dbReference type="Google" id="ProtNLM"/>
    </source>
</evidence>
<keyword evidence="6" id="KW-0560">Oxidoreductase</keyword>
<dbReference type="AlphaFoldDB" id="A0A1V8TTW8"/>
<dbReference type="InterPro" id="IPR002328">
    <property type="entry name" value="ADH_Zn_CS"/>
</dbReference>